<dbReference type="CDD" id="cd00136">
    <property type="entry name" value="PDZ_canonical"/>
    <property type="match status" value="1"/>
</dbReference>
<feature type="region of interest" description="Disordered" evidence="5">
    <location>
        <begin position="591"/>
        <end position="620"/>
    </location>
</feature>
<feature type="domain" description="LIM zinc-binding" evidence="6">
    <location>
        <begin position="794"/>
        <end position="860"/>
    </location>
</feature>
<feature type="compositionally biased region" description="Low complexity" evidence="5">
    <location>
        <begin position="411"/>
        <end position="423"/>
    </location>
</feature>
<dbReference type="Proteomes" id="UP000663842">
    <property type="component" value="Unassembled WGS sequence"/>
</dbReference>
<comment type="caution">
    <text evidence="8">The sequence shown here is derived from an EMBL/GenBank/DDBJ whole genome shotgun (WGS) entry which is preliminary data.</text>
</comment>
<dbReference type="InterPro" id="IPR001478">
    <property type="entry name" value="PDZ"/>
</dbReference>
<keyword evidence="3 4" id="KW-0440">LIM domain</keyword>
<feature type="region of interest" description="Disordered" evidence="5">
    <location>
        <begin position="404"/>
        <end position="423"/>
    </location>
</feature>
<gene>
    <name evidence="8" type="ORF">UXM345_LOCUS9823</name>
</gene>
<dbReference type="PROSITE" id="PS00478">
    <property type="entry name" value="LIM_DOMAIN_1"/>
    <property type="match status" value="1"/>
</dbReference>
<dbReference type="InterPro" id="IPR036034">
    <property type="entry name" value="PDZ_sf"/>
</dbReference>
<evidence type="ECO:0000256" key="3">
    <source>
        <dbReference type="ARBA" id="ARBA00023038"/>
    </source>
</evidence>
<dbReference type="GO" id="GO:0046872">
    <property type="term" value="F:metal ion binding"/>
    <property type="evidence" value="ECO:0007669"/>
    <property type="project" value="UniProtKB-KW"/>
</dbReference>
<dbReference type="InterPro" id="IPR029978">
    <property type="entry name" value="LMO-7"/>
</dbReference>
<keyword evidence="2 4" id="KW-0862">Zinc</keyword>
<dbReference type="PANTHER" id="PTHR46767">
    <property type="entry name" value="LIM DOMAIN ONLY PROTEIN 7"/>
    <property type="match status" value="1"/>
</dbReference>
<dbReference type="PROSITE" id="PS50023">
    <property type="entry name" value="LIM_DOMAIN_2"/>
    <property type="match status" value="1"/>
</dbReference>
<feature type="region of interest" description="Disordered" evidence="5">
    <location>
        <begin position="208"/>
        <end position="230"/>
    </location>
</feature>
<feature type="region of interest" description="Disordered" evidence="5">
    <location>
        <begin position="727"/>
        <end position="746"/>
    </location>
</feature>
<dbReference type="Pfam" id="PF00595">
    <property type="entry name" value="PDZ"/>
    <property type="match status" value="1"/>
</dbReference>
<dbReference type="CDD" id="cd08368">
    <property type="entry name" value="LIM"/>
    <property type="match status" value="1"/>
</dbReference>
<evidence type="ECO:0000256" key="4">
    <source>
        <dbReference type="PROSITE-ProRule" id="PRU00125"/>
    </source>
</evidence>
<evidence type="ECO:0000259" key="7">
    <source>
        <dbReference type="PROSITE" id="PS50106"/>
    </source>
</evidence>
<dbReference type="GO" id="GO:0030155">
    <property type="term" value="P:regulation of cell adhesion"/>
    <property type="evidence" value="ECO:0007669"/>
    <property type="project" value="InterPro"/>
</dbReference>
<reference evidence="8" key="1">
    <citation type="submission" date="2021-02" db="EMBL/GenBank/DDBJ databases">
        <authorList>
            <person name="Nowell W R."/>
        </authorList>
    </citation>
    <scope>NUCLEOTIDE SEQUENCE</scope>
</reference>
<dbReference type="PROSITE" id="PS50106">
    <property type="entry name" value="PDZ"/>
    <property type="match status" value="1"/>
</dbReference>
<dbReference type="AlphaFoldDB" id="A0A819GL04"/>
<keyword evidence="1 4" id="KW-0479">Metal-binding</keyword>
<evidence type="ECO:0000256" key="5">
    <source>
        <dbReference type="SAM" id="MobiDB-lite"/>
    </source>
</evidence>
<dbReference type="Gene3D" id="2.10.110.10">
    <property type="entry name" value="Cysteine Rich Protein"/>
    <property type="match status" value="1"/>
</dbReference>
<dbReference type="SMART" id="SM00132">
    <property type="entry name" value="LIM"/>
    <property type="match status" value="1"/>
</dbReference>
<evidence type="ECO:0000313" key="8">
    <source>
        <dbReference type="EMBL" id="CAF3887672.1"/>
    </source>
</evidence>
<accession>A0A819GL04</accession>
<proteinExistence type="predicted"/>
<feature type="region of interest" description="Disordered" evidence="5">
    <location>
        <begin position="162"/>
        <end position="181"/>
    </location>
</feature>
<evidence type="ECO:0000259" key="6">
    <source>
        <dbReference type="PROSITE" id="PS50023"/>
    </source>
</evidence>
<protein>
    <submittedName>
        <fullName evidence="8">Uncharacterized protein</fullName>
    </submittedName>
</protein>
<dbReference type="GO" id="GO:0023051">
    <property type="term" value="P:regulation of signaling"/>
    <property type="evidence" value="ECO:0007669"/>
    <property type="project" value="InterPro"/>
</dbReference>
<dbReference type="Pfam" id="PF21153">
    <property type="entry name" value="NSUN5_N"/>
    <property type="match status" value="1"/>
</dbReference>
<evidence type="ECO:0000256" key="1">
    <source>
        <dbReference type="ARBA" id="ARBA00022723"/>
    </source>
</evidence>
<dbReference type="Gene3D" id="2.30.42.10">
    <property type="match status" value="1"/>
</dbReference>
<dbReference type="Pfam" id="PF00412">
    <property type="entry name" value="LIM"/>
    <property type="match status" value="1"/>
</dbReference>
<dbReference type="SUPFAM" id="SSF50156">
    <property type="entry name" value="PDZ domain-like"/>
    <property type="match status" value="1"/>
</dbReference>
<sequence>MMSTFQQSPLNSLSPVLLSPSTTTITNHISLFDNSDQGSVDSDYTSLGSSKFYAHSGSTSSLNRQGRSQSIDELASSITTTIPTRHFNGLLNVNKSNNDPLQFVKIHPNHDLIERAQEQLSLAESRKRLQENYEITNKSNANKVNDEENDWSKAVDNWRKKREQKRLKNVKSTDHSDDDQPIITLTAEPTSKFQETKKTINESVAKPTRMLLPPPPVPVKSKSPSPQRIKGPAKIREIFIEKPIEVRGFGFKLEGGRVQNRPIYISTIEEGSPADKAGLYIDDEIVSMNDENIENMSFDQVRKILKERNLRGSIKLIVRTLEDVVDDQSQTITAGPTTDHSRTPSPQKITSPLTLPSYSVATPKTNSSISSPVSSYVQFNPISSSDTTKVSPLQQIPASSLNIFTPKPFRSTNSTNTNGSNHSSPIEAFRKMLNSSNTNTSYLKNESIYDKELQDLEAEFEKQLRGIDETPIRETIINNEKQETNVTKPPTQVVVNTPQTLVDQSPPVHPIDSFVHRAPDTDNTTKQQRNDTPIAQVRSYVEKQMDQLQQDLEFGFPRSTKIPSLTSLVPTPAREQQQPVTIPIDLASASPPPVPSEFLRSSLKKSSSTQNHLDRIPSNRTYGLKIDPNEQVIHYLDPYAQQNYIKHSIPDLSSMKTHTFNDLKATIPESYSTQIINQQQQQQKKVTIQLDGRIPQQRITNKQLHSALNQTPRKTHFHDQVLINDEPRRQTNVKTSGRRSAPLAPPRQELQLFNYQGQQISSNVSPNRQPRTKSPARTMMENNNDRVLSVSGKLRCSRCTDELGQGSAMVIESLGLYYHIECFRCCVCNIPLASSFEGTDVRVRNNRLHCQNCFSDDNEVYRLWQIHQKTNRSIRSLVAQSLYKNKPQLLALISRVIQHRTLLQTIIDRSQLLEREKFLSNDLALILVYDQVFGTHVRGKFKGMLKRNQSSIDQCIQTLLNEQNLSSITELAELTSIKQPISTEIPRYVRINRLKTTRKKLRLNLKELSFKKIKNV</sequence>
<dbReference type="InterPro" id="IPR048889">
    <property type="entry name" value="NSUN5_RCM1_N"/>
</dbReference>
<evidence type="ECO:0000313" key="9">
    <source>
        <dbReference type="Proteomes" id="UP000663842"/>
    </source>
</evidence>
<dbReference type="PANTHER" id="PTHR46767:SF1">
    <property type="entry name" value="LIM DOMAIN ONLY PROTEIN 7"/>
    <property type="match status" value="1"/>
</dbReference>
<feature type="region of interest" description="Disordered" evidence="5">
    <location>
        <begin position="329"/>
        <end position="356"/>
    </location>
</feature>
<organism evidence="8 9">
    <name type="scientific">Rotaria magnacalcarata</name>
    <dbReference type="NCBI Taxonomy" id="392030"/>
    <lineage>
        <taxon>Eukaryota</taxon>
        <taxon>Metazoa</taxon>
        <taxon>Spiralia</taxon>
        <taxon>Gnathifera</taxon>
        <taxon>Rotifera</taxon>
        <taxon>Eurotatoria</taxon>
        <taxon>Bdelloidea</taxon>
        <taxon>Philodinida</taxon>
        <taxon>Philodinidae</taxon>
        <taxon>Rotaria</taxon>
    </lineage>
</organism>
<evidence type="ECO:0000256" key="2">
    <source>
        <dbReference type="ARBA" id="ARBA00022833"/>
    </source>
</evidence>
<name>A0A819GL04_9BILA</name>
<dbReference type="InterPro" id="IPR001781">
    <property type="entry name" value="Znf_LIM"/>
</dbReference>
<dbReference type="EMBL" id="CAJOBF010000911">
    <property type="protein sequence ID" value="CAF3887672.1"/>
    <property type="molecule type" value="Genomic_DNA"/>
</dbReference>
<feature type="domain" description="PDZ" evidence="7">
    <location>
        <begin position="237"/>
        <end position="307"/>
    </location>
</feature>
<dbReference type="SMART" id="SM00228">
    <property type="entry name" value="PDZ"/>
    <property type="match status" value="1"/>
</dbReference>